<dbReference type="AlphaFoldDB" id="A0A167R9F4"/>
<evidence type="ECO:0000256" key="2">
    <source>
        <dbReference type="ARBA" id="ARBA00022803"/>
    </source>
</evidence>
<dbReference type="STRING" id="1330018.A0A167R9F4"/>
<feature type="repeat" description="TPR" evidence="4">
    <location>
        <begin position="137"/>
        <end position="170"/>
    </location>
</feature>
<evidence type="ECO:0000313" key="7">
    <source>
        <dbReference type="Proteomes" id="UP000076738"/>
    </source>
</evidence>
<evidence type="ECO:0000259" key="5">
    <source>
        <dbReference type="Pfam" id="PF18972"/>
    </source>
</evidence>
<proteinExistence type="inferred from homology"/>
<dbReference type="PANTHER" id="PTHR46035:SF1">
    <property type="entry name" value="TETRATRICOPEPTIDE REPEAT PROTEIN 4"/>
    <property type="match status" value="1"/>
</dbReference>
<evidence type="ECO:0000256" key="4">
    <source>
        <dbReference type="PROSITE-ProRule" id="PRU00339"/>
    </source>
</evidence>
<name>A0A167R9F4_CALVF</name>
<keyword evidence="7" id="KW-1185">Reference proteome</keyword>
<dbReference type="GO" id="GO:0006457">
    <property type="term" value="P:protein folding"/>
    <property type="evidence" value="ECO:0007669"/>
    <property type="project" value="TreeGrafter"/>
</dbReference>
<organism evidence="6 7">
    <name type="scientific">Calocera viscosa (strain TUFC12733)</name>
    <dbReference type="NCBI Taxonomy" id="1330018"/>
    <lineage>
        <taxon>Eukaryota</taxon>
        <taxon>Fungi</taxon>
        <taxon>Dikarya</taxon>
        <taxon>Basidiomycota</taxon>
        <taxon>Agaricomycotina</taxon>
        <taxon>Dacrymycetes</taxon>
        <taxon>Dacrymycetales</taxon>
        <taxon>Dacrymycetaceae</taxon>
        <taxon>Calocera</taxon>
    </lineage>
</organism>
<dbReference type="Proteomes" id="UP000076738">
    <property type="component" value="Unassembled WGS sequence"/>
</dbReference>
<dbReference type="SUPFAM" id="SSF48452">
    <property type="entry name" value="TPR-like"/>
    <property type="match status" value="1"/>
</dbReference>
<dbReference type="SMART" id="SM00028">
    <property type="entry name" value="TPR"/>
    <property type="match status" value="3"/>
</dbReference>
<dbReference type="InterPro" id="IPR011990">
    <property type="entry name" value="TPR-like_helical_dom_sf"/>
</dbReference>
<dbReference type="GO" id="GO:0051879">
    <property type="term" value="F:Hsp90 protein binding"/>
    <property type="evidence" value="ECO:0007669"/>
    <property type="project" value="InterPro"/>
</dbReference>
<accession>A0A167R9F4</accession>
<dbReference type="InterPro" id="IPR019734">
    <property type="entry name" value="TPR_rpt"/>
</dbReference>
<dbReference type="Pfam" id="PF18972">
    <property type="entry name" value="Wheel"/>
    <property type="match status" value="1"/>
</dbReference>
<feature type="domain" description="Cns1/TTC4 wheel" evidence="5">
    <location>
        <begin position="247"/>
        <end position="363"/>
    </location>
</feature>
<keyword evidence="2 4" id="KW-0802">TPR repeat</keyword>
<dbReference type="PROSITE" id="PS50005">
    <property type="entry name" value="TPR"/>
    <property type="match status" value="2"/>
</dbReference>
<comment type="similarity">
    <text evidence="3">Belongs to the TTC4 family.</text>
</comment>
<dbReference type="OrthoDB" id="1724687at2759"/>
<dbReference type="InterPro" id="IPR044059">
    <property type="entry name" value="Csn1/TTC4_wheel"/>
</dbReference>
<gene>
    <name evidence="6" type="ORF">CALVIDRAFT_475737</name>
</gene>
<feature type="repeat" description="TPR" evidence="4">
    <location>
        <begin position="65"/>
        <end position="98"/>
    </location>
</feature>
<protein>
    <submittedName>
        <fullName evidence="6">TPR-like protein</fullName>
    </submittedName>
</protein>
<dbReference type="PANTHER" id="PTHR46035">
    <property type="entry name" value="TETRATRICOPEPTIDE REPEAT PROTEIN 4"/>
    <property type="match status" value="1"/>
</dbReference>
<evidence type="ECO:0000313" key="6">
    <source>
        <dbReference type="EMBL" id="KZP00692.1"/>
    </source>
</evidence>
<dbReference type="GO" id="GO:0005634">
    <property type="term" value="C:nucleus"/>
    <property type="evidence" value="ECO:0007669"/>
    <property type="project" value="TreeGrafter"/>
</dbReference>
<dbReference type="Gene3D" id="1.25.40.10">
    <property type="entry name" value="Tetratricopeptide repeat domain"/>
    <property type="match status" value="1"/>
</dbReference>
<reference evidence="6 7" key="1">
    <citation type="journal article" date="2016" name="Mol. Biol. Evol.">
        <title>Comparative Genomics of Early-Diverging Mushroom-Forming Fungi Provides Insights into the Origins of Lignocellulose Decay Capabilities.</title>
        <authorList>
            <person name="Nagy L.G."/>
            <person name="Riley R."/>
            <person name="Tritt A."/>
            <person name="Adam C."/>
            <person name="Daum C."/>
            <person name="Floudas D."/>
            <person name="Sun H."/>
            <person name="Yadav J.S."/>
            <person name="Pangilinan J."/>
            <person name="Larsson K.H."/>
            <person name="Matsuura K."/>
            <person name="Barry K."/>
            <person name="Labutti K."/>
            <person name="Kuo R."/>
            <person name="Ohm R.A."/>
            <person name="Bhattacharya S.S."/>
            <person name="Shirouzu T."/>
            <person name="Yoshinaga Y."/>
            <person name="Martin F.M."/>
            <person name="Grigoriev I.V."/>
            <person name="Hibbett D.S."/>
        </authorList>
    </citation>
    <scope>NUCLEOTIDE SEQUENCE [LARGE SCALE GENOMIC DNA]</scope>
    <source>
        <strain evidence="6 7">TUFC12733</strain>
    </source>
</reference>
<keyword evidence="1" id="KW-0677">Repeat</keyword>
<dbReference type="CDD" id="cd21377">
    <property type="entry name" value="CTWD_Cns1-like"/>
    <property type="match status" value="1"/>
</dbReference>
<dbReference type="EMBL" id="KV417268">
    <property type="protein sequence ID" value="KZP00692.1"/>
    <property type="molecule type" value="Genomic_DNA"/>
</dbReference>
<evidence type="ECO:0000256" key="1">
    <source>
        <dbReference type="ARBA" id="ARBA00022737"/>
    </source>
</evidence>
<evidence type="ECO:0000256" key="3">
    <source>
        <dbReference type="ARBA" id="ARBA00023602"/>
    </source>
</evidence>
<dbReference type="GO" id="GO:0030544">
    <property type="term" value="F:Hsp70 protein binding"/>
    <property type="evidence" value="ECO:0007669"/>
    <property type="project" value="TreeGrafter"/>
</dbReference>
<dbReference type="GO" id="GO:0005829">
    <property type="term" value="C:cytosol"/>
    <property type="evidence" value="ECO:0007669"/>
    <property type="project" value="TreeGrafter"/>
</dbReference>
<sequence length="370" mass="40706">MSGPFPQPPSPADLEKALQAFDRTPLFMQSLPSSSAGEGEEDDQESVALEALKSLAHEGTADGAALNFKELGNEYFRGKRWREAVGFYTQGIDAKPEDMKLRESLLLNRAACNLELQNYRKVLADTSLVLLSSPTASKAYYRAGLALTRLEKWHEALDVLGRAAALQPGDAGVARALEEARRGKEEAQRKVHEKREAGEMRRAVEVALQARAITLVKTQSPPPQEAFPFFDPSYLPPNGATFTPPPPTTPLVMPVLLLYPLVAQTDLLTAFPESSTFQEQLTPVLADPPPWDEQGAYKLGTVGVYVVTVRGRVLKLAMGRRLLDVWPAAAGKEGLGDGVVCRDGWVEVYLLPRGEEERKWVDEMKAKLKK</sequence>